<keyword evidence="1" id="KW-0175">Coiled coil</keyword>
<feature type="coiled-coil region" evidence="1">
    <location>
        <begin position="606"/>
        <end position="866"/>
    </location>
</feature>
<evidence type="ECO:0000313" key="4">
    <source>
        <dbReference type="Proteomes" id="UP000242188"/>
    </source>
</evidence>
<dbReference type="STRING" id="6573.A0A210PP33"/>
<evidence type="ECO:0000313" key="3">
    <source>
        <dbReference type="EMBL" id="OWF38237.1"/>
    </source>
</evidence>
<evidence type="ECO:0000256" key="2">
    <source>
        <dbReference type="SAM" id="MobiDB-lite"/>
    </source>
</evidence>
<feature type="region of interest" description="Disordered" evidence="2">
    <location>
        <begin position="440"/>
        <end position="462"/>
    </location>
</feature>
<feature type="compositionally biased region" description="Basic and acidic residues" evidence="2">
    <location>
        <begin position="204"/>
        <end position="215"/>
    </location>
</feature>
<name>A0A210PP33_MIZYE</name>
<feature type="region of interest" description="Disordered" evidence="2">
    <location>
        <begin position="177"/>
        <end position="247"/>
    </location>
</feature>
<comment type="caution">
    <text evidence="3">The sequence shown here is derived from an EMBL/GenBank/DDBJ whole genome shotgun (WGS) entry which is preliminary data.</text>
</comment>
<evidence type="ECO:0008006" key="5">
    <source>
        <dbReference type="Google" id="ProtNLM"/>
    </source>
</evidence>
<proteinExistence type="predicted"/>
<dbReference type="PANTHER" id="PTHR34488">
    <property type="entry name" value="SI:CH211-245H14.1-RELATED"/>
    <property type="match status" value="1"/>
</dbReference>
<feature type="compositionally biased region" description="Basic and acidic residues" evidence="2">
    <location>
        <begin position="185"/>
        <end position="194"/>
    </location>
</feature>
<keyword evidence="4" id="KW-1185">Reference proteome</keyword>
<sequence>MQRKLFVRMFCPYWRATEDYCMRKEQLTDALEEIWRRAQSYQEALKIIEDVLKEKNMFPDSMIFDEQLPNSRTITCQPKSAKYIDVESHSVEDRLLVKPDHASNADALKYYKTELLRLHSVVQNHEKQNKTQENEIERLESVFRSRDEDLCRAQRMARHLEKDNDEKTNRILELEAQQRNLTDVSQREEKKEQQRTSQQTTKFLRQETHVAEKNGFESSNKSNEKHTNGERQQSTRHYENRTGAQAALKAEKQSDYGTMKREFEVQHENQSSLDKLNKEIVALQEDTQVVGEKLIKERLIRKKKENDCEKLEKQLSDNQRDHDQLKIEIKHYEEKQRDYEKLKMDLAALKGEKQRDHETLRGKLAEPHRTIQHGEKELTKQLTELQQEKRRDHDRLTEELTELQQEKQRDHERLTEKLTELQQENQRDHEKLIGELTELQQEKQRDHEKLSEELTASKEEKQDVQMKLNDKIRKLEKELVDTSSKVKQLQAHQGQLQSALDRRDDQIVSMEKDMNSKTTELQRKEAGQKSRYSELNQEIRKLEDENETLSASIETLQLEITDLKSELGEKEKEVQDCCKKNNTLSNNFDHLHSKHKSMQEELGGQIEKLKEDNKKNSSSIQELQEDKDRLVDQLGVSEIELKTLRLNQENLTQELETEQRNHHTTRTDLGEQIVSLRGDNTGLSSTVEKLQRNVALLERQLGVKEEELKTLRLKKDQLRSELETEQQKHHTTRADLGCQIVSLRGDNTALSSTVDELKLKAAAVERQHNSVQEAFRTASMEKGQLEKEITSLRDEKQELLRDMLAGLEDLRVANTELASNIDVLQQEKQTLQKKFDAKDDELQTILRELREAAERAKRKSVVLSIRSEKSGMGKTMVDMVTKEITKRLDSKVDKSCMDLTIQPHNASAGAIGGPLVVLCLNMSRIGTNIQDTLKGIKVDKDMIVLVLHHTSKENLSSLTPTSLRVTGSELRQLGGIIDMAFDSNNGLYACDLNTTAIEKLAIILKKY</sequence>
<gene>
    <name evidence="3" type="ORF">KP79_PYT10612</name>
</gene>
<organism evidence="3 4">
    <name type="scientific">Mizuhopecten yessoensis</name>
    <name type="common">Japanese scallop</name>
    <name type="synonym">Patinopecten yessoensis</name>
    <dbReference type="NCBI Taxonomy" id="6573"/>
    <lineage>
        <taxon>Eukaryota</taxon>
        <taxon>Metazoa</taxon>
        <taxon>Spiralia</taxon>
        <taxon>Lophotrochozoa</taxon>
        <taxon>Mollusca</taxon>
        <taxon>Bivalvia</taxon>
        <taxon>Autobranchia</taxon>
        <taxon>Pteriomorphia</taxon>
        <taxon>Pectinida</taxon>
        <taxon>Pectinoidea</taxon>
        <taxon>Pectinidae</taxon>
        <taxon>Mizuhopecten</taxon>
    </lineage>
</organism>
<evidence type="ECO:0000256" key="1">
    <source>
        <dbReference type="SAM" id="Coils"/>
    </source>
</evidence>
<protein>
    <recommendedName>
        <fullName evidence="5">Laminin subunit alpha-2</fullName>
    </recommendedName>
</protein>
<dbReference type="Proteomes" id="UP000242188">
    <property type="component" value="Unassembled WGS sequence"/>
</dbReference>
<dbReference type="OrthoDB" id="633301at2759"/>
<dbReference type="PANTHER" id="PTHR34488:SF1">
    <property type="entry name" value="SI:CH211-245H14.1-RELATED"/>
    <property type="match status" value="1"/>
</dbReference>
<dbReference type="AlphaFoldDB" id="A0A210PP33"/>
<reference evidence="3 4" key="1">
    <citation type="journal article" date="2017" name="Nat. Ecol. Evol.">
        <title>Scallop genome provides insights into evolution of bilaterian karyotype and development.</title>
        <authorList>
            <person name="Wang S."/>
            <person name="Zhang J."/>
            <person name="Jiao W."/>
            <person name="Li J."/>
            <person name="Xun X."/>
            <person name="Sun Y."/>
            <person name="Guo X."/>
            <person name="Huan P."/>
            <person name="Dong B."/>
            <person name="Zhang L."/>
            <person name="Hu X."/>
            <person name="Sun X."/>
            <person name="Wang J."/>
            <person name="Zhao C."/>
            <person name="Wang Y."/>
            <person name="Wang D."/>
            <person name="Huang X."/>
            <person name="Wang R."/>
            <person name="Lv J."/>
            <person name="Li Y."/>
            <person name="Zhang Z."/>
            <person name="Liu B."/>
            <person name="Lu W."/>
            <person name="Hui Y."/>
            <person name="Liang J."/>
            <person name="Zhou Z."/>
            <person name="Hou R."/>
            <person name="Li X."/>
            <person name="Liu Y."/>
            <person name="Li H."/>
            <person name="Ning X."/>
            <person name="Lin Y."/>
            <person name="Zhao L."/>
            <person name="Xing Q."/>
            <person name="Dou J."/>
            <person name="Li Y."/>
            <person name="Mao J."/>
            <person name="Guo H."/>
            <person name="Dou H."/>
            <person name="Li T."/>
            <person name="Mu C."/>
            <person name="Jiang W."/>
            <person name="Fu Q."/>
            <person name="Fu X."/>
            <person name="Miao Y."/>
            <person name="Liu J."/>
            <person name="Yu Q."/>
            <person name="Li R."/>
            <person name="Liao H."/>
            <person name="Li X."/>
            <person name="Kong Y."/>
            <person name="Jiang Z."/>
            <person name="Chourrout D."/>
            <person name="Li R."/>
            <person name="Bao Z."/>
        </authorList>
    </citation>
    <scope>NUCLEOTIDE SEQUENCE [LARGE SCALE GENOMIC DNA]</scope>
    <source>
        <strain evidence="3 4">PY_sf001</strain>
    </source>
</reference>
<dbReference type="EMBL" id="NEDP02005570">
    <property type="protein sequence ID" value="OWF38237.1"/>
    <property type="molecule type" value="Genomic_DNA"/>
</dbReference>
<accession>A0A210PP33</accession>
<feature type="coiled-coil region" evidence="1">
    <location>
        <begin position="525"/>
        <end position="573"/>
    </location>
</feature>
<dbReference type="Gene3D" id="1.10.287.1490">
    <property type="match status" value="1"/>
</dbReference>